<reference evidence="3 4" key="1">
    <citation type="journal article" date="2014" name="Genome Announc.">
        <title>Draft genome sequence of the pathogenic fungus Scedosporium apiospermum.</title>
        <authorList>
            <person name="Vandeputte P."/>
            <person name="Ghamrawi S."/>
            <person name="Rechenmann M."/>
            <person name="Iltis A."/>
            <person name="Giraud S."/>
            <person name="Fleury M."/>
            <person name="Thornton C."/>
            <person name="Delhaes L."/>
            <person name="Meyer W."/>
            <person name="Papon N."/>
            <person name="Bouchara J.P."/>
        </authorList>
    </citation>
    <scope>NUCLEOTIDE SEQUENCE [LARGE SCALE GENOMIC DNA]</scope>
    <source>
        <strain evidence="3 4">IHEM 14462</strain>
    </source>
</reference>
<accession>A0A084GBT0</accession>
<feature type="coiled-coil region" evidence="1">
    <location>
        <begin position="1195"/>
        <end position="1222"/>
    </location>
</feature>
<feature type="coiled-coil region" evidence="1">
    <location>
        <begin position="1724"/>
        <end position="1831"/>
    </location>
</feature>
<feature type="region of interest" description="Disordered" evidence="2">
    <location>
        <begin position="205"/>
        <end position="228"/>
    </location>
</feature>
<feature type="compositionally biased region" description="Low complexity" evidence="2">
    <location>
        <begin position="468"/>
        <end position="479"/>
    </location>
</feature>
<feature type="compositionally biased region" description="Acidic residues" evidence="2">
    <location>
        <begin position="2003"/>
        <end position="2033"/>
    </location>
</feature>
<dbReference type="RefSeq" id="XP_016644591.1">
    <property type="nucleotide sequence ID" value="XM_016785809.1"/>
</dbReference>
<dbReference type="EMBL" id="JOWA01000087">
    <property type="protein sequence ID" value="KEZ44792.1"/>
    <property type="molecule type" value="Genomic_DNA"/>
</dbReference>
<feature type="region of interest" description="Disordered" evidence="2">
    <location>
        <begin position="1952"/>
        <end position="2099"/>
    </location>
</feature>
<dbReference type="OMA" id="EKYDDSQ"/>
<feature type="region of interest" description="Disordered" evidence="2">
    <location>
        <begin position="1913"/>
        <end position="1932"/>
    </location>
</feature>
<name>A0A084GBT0_PSEDA</name>
<gene>
    <name evidence="3" type="ORF">SAPIO_CDS2901</name>
</gene>
<sequence length="2099" mass="232999">MPPIERDVSMEPRGLRHVHSASSDHGKALTIPMWDSSDPDRAPPPLPLNPQSPSIGTSRPGTSTAIQSAHAALTEKARESMASPLMSKRLSEVSPERPLPRPTPHRRMQSLQPSAVRDRGFLIEGIPSSPLFPDKSTRPSTPIRHRDSFSMSPDKMSEHRMSTPVPGPSLTPIVRPTAIRRHHQSILGENTPPQSATMQALHNMQTPSATQSPTSMPPQQTPAAPREVETPLSNVTNNSTAVPKGTPNFDAAALSNQIITLTNIATSLQKEMSALSRRSRDNATDLMSLKQVTSSRDEDIRKTLRDLIGNLNDPVKPISSSRDPFYSGLFIDTKHNHNATSPPSSLRTAGGRPFSLPRIPSPNSFATSIDRESVGSPPCSAADAPATIALLEKIIRDMGTREGQDLLVTRLTEVAEKLSGMASATKVEELMQLIKNSEPVLIPPVNSNGGGPDKPRLRTVNFEQNGESSRSMSFDSMSRGGTVHPREAAAKAPANDLVNEDILKIIRTVKDSVSQGGGLTAEVKALVRELRGEVLGMGRELRRRLDEVVAKDEDSSSAESAAEQRNEMKRIINEGLDELKDHMDNLLREHRRQSAASAASNAVDYQEIYNAMRAALKDSQAGKQQPPTRDDVVEAVREAWENYKPEIEVQQFGLERDEILSCLKEGLQSHAPRDDKPVGATREEVFRAVVEGLKHFVPPQMETPATLSRDEILDAVRECLEEFEFPVAPSALGNDLSRDDMVQAVKEGLHGFEFPMPPTSQALTIPGESNDYIMTKLSEIIELMRREFRAVSDEAKENVAANGRDTEQVLDATKDGFEKIRHDMEVFISRVSGLSGKPDATELLLKRLEVLRDEVAHILSGQIEGLRDAVNMSLVPFTTQQNPSKQSLDSIKDGIDRIRSELQRPLPGTSEVLDAIHEGLSELHIRFEKLANKPPDLTANDEILDALKTGLDGVRSNIDVVRSDIDGIRDSQNDRALAQITDNAIVPAPVDVLKHDDIKNLEVLVTQLGSKVEAMDAAPPPETASREDIHRIEEMINQVKEAIEGLHGEEKESDSNTEAESEKPDTSLKEDVEAIETILRNTKARLDDMIDGETAVRKEHIDGLETLILETRETLSSITTQMENTSRREDVTMLESLISHVAASYDEMKERADKELENPERVTRTDIEAVESVCMDVKNLVTEISSSGLSGLPSKEELTTLVTDLKDRVDALSEAQTKAMEERQAEMVDVGERVNEVKTFLTEFQDMTKSRLADGVVGMQTVGKLLDRMGETITNNATVSEDLREMFEAMKIEFEESRAGVVGVKLEADEKFQATTEALSSKIDERVDELMAKYDEFQVTLEERAKAGEVRDEETEAAVISTKAVAEELKLLIDTLGSTVTESLEKMEEASKTVFNRVEDLVTRADEKNSEDKAEHEQTRDQVKQAIAAVETLQGPVQEMQPKILEAINDILTLVGQHYDYAKTATTDIQDKIEEAKPEPLMLPEVEKYDDAPVQEKLDRLIEGKYDDTSLQEKIDKLLEKEYDDSVLQEKLDKLMDKEYDDGALHEKIDKLMDKEYDDSTVQEKLDKLMEKEYDDSTMQEKLDRIIADRYDDILVQDKLDQLMDKEYDDSALHEKLDRLMEKEYDDTTVQEKLDKLMDKEYDDTAVQEKLDKLMDKEFDDTTIQEKLDRIITERYDDIFVQEKLDKIVDHTHAAGKAYAQLDTLDKIHGEVIKTAAGISEFLAAQTQRIADEHEDRSKTLQETTVALERKTTEKQQVEASLADLRAEEERLRQSVFGLKAEQEILTRQKTRLTADVSSLETALRLRKEELNEMEERAEGLERRILEGVMNHSRVLLMSKASKGSDAMSRKRVRVKGDEAAATGAKEKSDRRSVKSTVNIALSSKRNLVPNPAGASRRIVSLSQITHNVPAGGFKRSHSVKAPSGVGRAGALRKTSWGGSLAKKKYGDLDKENVVEPVKEGDEEDDDDDGVAPHGGELVVRRRNIPLPTESALSTGSTLNGGDDYEEEEMEHLDDDDEEEDGHGSGADDDGEVSDAGTLRRSSRGTTIISSAVGTGDYSDDESYDSDDYDSRSEWTESAVGSTLSDMPVAGNELVLRQR</sequence>
<dbReference type="HOGENOM" id="CLU_000589_0_0_1"/>
<feature type="compositionally biased region" description="Low complexity" evidence="2">
    <location>
        <begin position="205"/>
        <end position="214"/>
    </location>
</feature>
<evidence type="ECO:0000256" key="2">
    <source>
        <dbReference type="SAM" id="MobiDB-lite"/>
    </source>
</evidence>
<feature type="compositionally biased region" description="Acidic residues" evidence="2">
    <location>
        <begin position="1961"/>
        <end position="1970"/>
    </location>
</feature>
<feature type="compositionally biased region" description="Basic and acidic residues" evidence="2">
    <location>
        <begin position="1"/>
        <end position="14"/>
    </location>
</feature>
<evidence type="ECO:0000313" key="3">
    <source>
        <dbReference type="EMBL" id="KEZ44792.1"/>
    </source>
</evidence>
<evidence type="ECO:0000256" key="1">
    <source>
        <dbReference type="SAM" id="Coils"/>
    </source>
</evidence>
<dbReference type="PANTHER" id="PTHR45615">
    <property type="entry name" value="MYOSIN HEAVY CHAIN, NON-MUSCLE"/>
    <property type="match status" value="1"/>
</dbReference>
<dbReference type="KEGG" id="sapo:SAPIO_CDS2901"/>
<dbReference type="PANTHER" id="PTHR45615:SF80">
    <property type="entry name" value="GRIP DOMAIN-CONTAINING PROTEIN"/>
    <property type="match status" value="1"/>
</dbReference>
<evidence type="ECO:0000313" key="4">
    <source>
        <dbReference type="Proteomes" id="UP000028545"/>
    </source>
</evidence>
<keyword evidence="1" id="KW-0175">Coiled coil</keyword>
<dbReference type="OrthoDB" id="5423371at2759"/>
<dbReference type="VEuPathDB" id="FungiDB:SAPIO_CDS2901"/>
<feature type="compositionally biased region" description="Basic and acidic residues" evidence="2">
    <location>
        <begin position="1855"/>
        <end position="1873"/>
    </location>
</feature>
<feature type="compositionally biased region" description="Acidic residues" evidence="2">
    <location>
        <begin position="2058"/>
        <end position="2068"/>
    </location>
</feature>
<feature type="compositionally biased region" description="Polar residues" evidence="2">
    <location>
        <begin position="338"/>
        <end position="347"/>
    </location>
</feature>
<comment type="caution">
    <text evidence="3">The sequence shown here is derived from an EMBL/GenBank/DDBJ whole genome shotgun (WGS) entry which is preliminary data.</text>
</comment>
<feature type="coiled-coil region" evidence="1">
    <location>
        <begin position="569"/>
        <end position="596"/>
    </location>
</feature>
<feature type="compositionally biased region" description="Basic and acidic residues" evidence="2">
    <location>
        <begin position="89"/>
        <end position="99"/>
    </location>
</feature>
<feature type="region of interest" description="Disordered" evidence="2">
    <location>
        <begin position="336"/>
        <end position="361"/>
    </location>
</feature>
<feature type="compositionally biased region" description="Polar residues" evidence="2">
    <location>
        <begin position="55"/>
        <end position="67"/>
    </location>
</feature>
<organism evidence="3 4">
    <name type="scientific">Pseudallescheria apiosperma</name>
    <name type="common">Scedosporium apiospermum</name>
    <dbReference type="NCBI Taxonomy" id="563466"/>
    <lineage>
        <taxon>Eukaryota</taxon>
        <taxon>Fungi</taxon>
        <taxon>Dikarya</taxon>
        <taxon>Ascomycota</taxon>
        <taxon>Pezizomycotina</taxon>
        <taxon>Sordariomycetes</taxon>
        <taxon>Hypocreomycetidae</taxon>
        <taxon>Microascales</taxon>
        <taxon>Microascaceae</taxon>
        <taxon>Scedosporium</taxon>
    </lineage>
</organism>
<proteinExistence type="predicted"/>
<feature type="region of interest" description="Disordered" evidence="2">
    <location>
        <begin position="1842"/>
        <end position="1877"/>
    </location>
</feature>
<protein>
    <submittedName>
        <fullName evidence="3">Chromosome segregation atpase</fullName>
    </submittedName>
</protein>
<feature type="region of interest" description="Disordered" evidence="2">
    <location>
        <begin position="1"/>
        <end position="170"/>
    </location>
</feature>
<feature type="region of interest" description="Disordered" evidence="2">
    <location>
        <begin position="1047"/>
        <end position="1069"/>
    </location>
</feature>
<dbReference type="GeneID" id="27721973"/>
<keyword evidence="4" id="KW-1185">Reference proteome</keyword>
<feature type="compositionally biased region" description="Polar residues" evidence="2">
    <location>
        <begin position="1991"/>
        <end position="2000"/>
    </location>
</feature>
<feature type="region of interest" description="Disordered" evidence="2">
    <location>
        <begin position="464"/>
        <end position="492"/>
    </location>
</feature>
<feature type="compositionally biased region" description="Low complexity" evidence="2">
    <location>
        <begin position="2037"/>
        <end position="2051"/>
    </location>
</feature>
<dbReference type="Proteomes" id="UP000028545">
    <property type="component" value="Unassembled WGS sequence"/>
</dbReference>